<dbReference type="STRING" id="3708.A0A078HPQ1"/>
<dbReference type="Proteomes" id="UP000028999">
    <property type="component" value="Unassembled WGS sequence"/>
</dbReference>
<gene>
    <name evidence="2" type="primary">BnaC07g07090D</name>
    <name evidence="2" type="ORF">GSBRNA2T00068075001</name>
</gene>
<proteinExistence type="predicted"/>
<keyword evidence="1" id="KW-0472">Membrane</keyword>
<protein>
    <submittedName>
        <fullName evidence="2">BnaC07g07090D protein</fullName>
    </submittedName>
</protein>
<accession>A0A078HPQ1</accession>
<keyword evidence="3" id="KW-1185">Reference proteome</keyword>
<dbReference type="PaxDb" id="3708-A0A078HPQ1"/>
<dbReference type="EMBL" id="LK032451">
    <property type="protein sequence ID" value="CDY39541.1"/>
    <property type="molecule type" value="Genomic_DNA"/>
</dbReference>
<organism evidence="2 3">
    <name type="scientific">Brassica napus</name>
    <name type="common">Rape</name>
    <dbReference type="NCBI Taxonomy" id="3708"/>
    <lineage>
        <taxon>Eukaryota</taxon>
        <taxon>Viridiplantae</taxon>
        <taxon>Streptophyta</taxon>
        <taxon>Embryophyta</taxon>
        <taxon>Tracheophyta</taxon>
        <taxon>Spermatophyta</taxon>
        <taxon>Magnoliopsida</taxon>
        <taxon>eudicotyledons</taxon>
        <taxon>Gunneridae</taxon>
        <taxon>Pentapetalae</taxon>
        <taxon>rosids</taxon>
        <taxon>malvids</taxon>
        <taxon>Brassicales</taxon>
        <taxon>Brassicaceae</taxon>
        <taxon>Brassiceae</taxon>
        <taxon>Brassica</taxon>
    </lineage>
</organism>
<dbReference type="Gramene" id="CDY39541">
    <property type="protein sequence ID" value="CDY39541"/>
    <property type="gene ID" value="GSBRNA2T00068075001"/>
</dbReference>
<keyword evidence="1" id="KW-0812">Transmembrane</keyword>
<keyword evidence="1" id="KW-1133">Transmembrane helix</keyword>
<evidence type="ECO:0000256" key="1">
    <source>
        <dbReference type="SAM" id="Phobius"/>
    </source>
</evidence>
<feature type="transmembrane region" description="Helical" evidence="1">
    <location>
        <begin position="78"/>
        <end position="98"/>
    </location>
</feature>
<name>A0A078HPQ1_BRANA</name>
<sequence>MQGKIKVGLQTSGGSYTKIFRKNKKNRPKSFSPLALDDVEGLELREDSRWARGFAVRSLKQEEDGNPIDMRSVIQDALAMRSLVVIDVVFLVAGLPSIVSARLGFQDLVFGDLTSMLIFIAFEDCSTVLIVFFSVYALCAWKFVYGLKLKCAELCLYVLD</sequence>
<evidence type="ECO:0000313" key="3">
    <source>
        <dbReference type="Proteomes" id="UP000028999"/>
    </source>
</evidence>
<dbReference type="AlphaFoldDB" id="A0A078HPQ1"/>
<feature type="transmembrane region" description="Helical" evidence="1">
    <location>
        <begin position="118"/>
        <end position="141"/>
    </location>
</feature>
<evidence type="ECO:0000313" key="2">
    <source>
        <dbReference type="EMBL" id="CDY39541.1"/>
    </source>
</evidence>
<reference evidence="2 3" key="1">
    <citation type="journal article" date="2014" name="Science">
        <title>Plant genetics. Early allopolyploid evolution in the post-Neolithic Brassica napus oilseed genome.</title>
        <authorList>
            <person name="Chalhoub B."/>
            <person name="Denoeud F."/>
            <person name="Liu S."/>
            <person name="Parkin I.A."/>
            <person name="Tang H."/>
            <person name="Wang X."/>
            <person name="Chiquet J."/>
            <person name="Belcram H."/>
            <person name="Tong C."/>
            <person name="Samans B."/>
            <person name="Correa M."/>
            <person name="Da Silva C."/>
            <person name="Just J."/>
            <person name="Falentin C."/>
            <person name="Koh C.S."/>
            <person name="Le Clainche I."/>
            <person name="Bernard M."/>
            <person name="Bento P."/>
            <person name="Noel B."/>
            <person name="Labadie K."/>
            <person name="Alberti A."/>
            <person name="Charles M."/>
            <person name="Arnaud D."/>
            <person name="Guo H."/>
            <person name="Daviaud C."/>
            <person name="Alamery S."/>
            <person name="Jabbari K."/>
            <person name="Zhao M."/>
            <person name="Edger P.P."/>
            <person name="Chelaifa H."/>
            <person name="Tack D."/>
            <person name="Lassalle G."/>
            <person name="Mestiri I."/>
            <person name="Schnel N."/>
            <person name="Le Paslier M.C."/>
            <person name="Fan G."/>
            <person name="Renault V."/>
            <person name="Bayer P.E."/>
            <person name="Golicz A.A."/>
            <person name="Manoli S."/>
            <person name="Lee T.H."/>
            <person name="Thi V.H."/>
            <person name="Chalabi S."/>
            <person name="Hu Q."/>
            <person name="Fan C."/>
            <person name="Tollenaere R."/>
            <person name="Lu Y."/>
            <person name="Battail C."/>
            <person name="Shen J."/>
            <person name="Sidebottom C.H."/>
            <person name="Wang X."/>
            <person name="Canaguier A."/>
            <person name="Chauveau A."/>
            <person name="Berard A."/>
            <person name="Deniot G."/>
            <person name="Guan M."/>
            <person name="Liu Z."/>
            <person name="Sun F."/>
            <person name="Lim Y.P."/>
            <person name="Lyons E."/>
            <person name="Town C.D."/>
            <person name="Bancroft I."/>
            <person name="Wang X."/>
            <person name="Meng J."/>
            <person name="Ma J."/>
            <person name="Pires J.C."/>
            <person name="King G.J."/>
            <person name="Brunel D."/>
            <person name="Delourme R."/>
            <person name="Renard M."/>
            <person name="Aury J.M."/>
            <person name="Adams K.L."/>
            <person name="Batley J."/>
            <person name="Snowdon R.J."/>
            <person name="Tost J."/>
            <person name="Edwards D."/>
            <person name="Zhou Y."/>
            <person name="Hua W."/>
            <person name="Sharpe A.G."/>
            <person name="Paterson A.H."/>
            <person name="Guan C."/>
            <person name="Wincker P."/>
        </authorList>
    </citation>
    <scope>NUCLEOTIDE SEQUENCE [LARGE SCALE GENOMIC DNA]</scope>
    <source>
        <strain evidence="3">cv. Darmor-bzh</strain>
    </source>
</reference>